<dbReference type="InterPro" id="IPR032710">
    <property type="entry name" value="NTF2-like_dom_sf"/>
</dbReference>
<dbReference type="Gene3D" id="3.10.450.50">
    <property type="match status" value="1"/>
</dbReference>
<proteinExistence type="predicted"/>
<organism evidence="1 2">
    <name type="scientific">Yinghuangia aomiensis</name>
    <dbReference type="NCBI Taxonomy" id="676205"/>
    <lineage>
        <taxon>Bacteria</taxon>
        <taxon>Bacillati</taxon>
        <taxon>Actinomycetota</taxon>
        <taxon>Actinomycetes</taxon>
        <taxon>Kitasatosporales</taxon>
        <taxon>Streptomycetaceae</taxon>
        <taxon>Yinghuangia</taxon>
    </lineage>
</organism>
<dbReference type="SUPFAM" id="SSF54427">
    <property type="entry name" value="NTF2-like"/>
    <property type="match status" value="1"/>
</dbReference>
<keyword evidence="2" id="KW-1185">Reference proteome</keyword>
<dbReference type="Proteomes" id="UP001500466">
    <property type="component" value="Unassembled WGS sequence"/>
</dbReference>
<protein>
    <recommendedName>
        <fullName evidence="3">SnoaL-like domain-containing protein</fullName>
    </recommendedName>
</protein>
<name>A0ABP9HCS8_9ACTN</name>
<evidence type="ECO:0008006" key="3">
    <source>
        <dbReference type="Google" id="ProtNLM"/>
    </source>
</evidence>
<gene>
    <name evidence="1" type="ORF">GCM10023205_35670</name>
</gene>
<evidence type="ECO:0000313" key="1">
    <source>
        <dbReference type="EMBL" id="GAA4967590.1"/>
    </source>
</evidence>
<dbReference type="EMBL" id="BAABHS010000011">
    <property type="protein sequence ID" value="GAA4967590.1"/>
    <property type="molecule type" value="Genomic_DNA"/>
</dbReference>
<comment type="caution">
    <text evidence="1">The sequence shown here is derived from an EMBL/GenBank/DDBJ whole genome shotgun (WGS) entry which is preliminary data.</text>
</comment>
<sequence>MPVPTKEQLLTWAHQYVATWNAGDKAGFEANWRAVAPGHFRMLDPVGTPEKVGFEECCLNPFDLFQPKLQFRIQPGTLFVCGNEVAWVMENHFTTDEGRKTVVLSIETYRFEADGSAVLRTFYDVPDHGDGELGEIFQTYLP</sequence>
<evidence type="ECO:0000313" key="2">
    <source>
        <dbReference type="Proteomes" id="UP001500466"/>
    </source>
</evidence>
<reference evidence="2" key="1">
    <citation type="journal article" date="2019" name="Int. J. Syst. Evol. Microbiol.">
        <title>The Global Catalogue of Microorganisms (GCM) 10K type strain sequencing project: providing services to taxonomists for standard genome sequencing and annotation.</title>
        <authorList>
            <consortium name="The Broad Institute Genomics Platform"/>
            <consortium name="The Broad Institute Genome Sequencing Center for Infectious Disease"/>
            <person name="Wu L."/>
            <person name="Ma J."/>
        </authorList>
    </citation>
    <scope>NUCLEOTIDE SEQUENCE [LARGE SCALE GENOMIC DNA]</scope>
    <source>
        <strain evidence="2">JCM 17986</strain>
    </source>
</reference>
<accession>A0ABP9HCS8</accession>
<dbReference type="RefSeq" id="WP_345676494.1">
    <property type="nucleotide sequence ID" value="NZ_BAABHS010000011.1"/>
</dbReference>